<dbReference type="InterPro" id="IPR004401">
    <property type="entry name" value="YbaB/EbfC"/>
</dbReference>
<reference evidence="1 2" key="1">
    <citation type="submission" date="2024-04" db="EMBL/GenBank/DDBJ databases">
        <title>Polymorphospora sp. isolated from Baiyangdian Lake in Xiong'an New Area.</title>
        <authorList>
            <person name="Zhang X."/>
            <person name="Liu J."/>
        </authorList>
    </citation>
    <scope>NUCLEOTIDE SEQUENCE [LARGE SCALE GENOMIC DNA]</scope>
    <source>
        <strain evidence="1 2">2-325</strain>
    </source>
</reference>
<protein>
    <submittedName>
        <fullName evidence="1">YbaB/EbfC family nucleoid-associated protein</fullName>
    </submittedName>
</protein>
<keyword evidence="2" id="KW-1185">Reference proteome</keyword>
<sequence>MTQSVDRDANRALRARFDEVHDQYERLRSGLDELRHRLAAVEVTATSDDGHIAATVGPRGQLVRLVLDPRVHRTHDTEALAARITGTVQRAAARATTVVRELVAGYLPPGSGAVDFLDGGDFGALLRRGDAALREEAARGA</sequence>
<dbReference type="Proteomes" id="UP001582793">
    <property type="component" value="Unassembled WGS sequence"/>
</dbReference>
<dbReference type="SUPFAM" id="SSF82607">
    <property type="entry name" value="YbaB-like"/>
    <property type="match status" value="1"/>
</dbReference>
<dbReference type="InterPro" id="IPR036894">
    <property type="entry name" value="YbaB-like_sf"/>
</dbReference>
<organism evidence="1 2">
    <name type="scientific">Polymorphospora lycopeni</name>
    <dbReference type="NCBI Taxonomy" id="3140240"/>
    <lineage>
        <taxon>Bacteria</taxon>
        <taxon>Bacillati</taxon>
        <taxon>Actinomycetota</taxon>
        <taxon>Actinomycetes</taxon>
        <taxon>Micromonosporales</taxon>
        <taxon>Micromonosporaceae</taxon>
        <taxon>Polymorphospora</taxon>
    </lineage>
</organism>
<name>A0ABV5CY75_9ACTN</name>
<dbReference type="Pfam" id="PF02575">
    <property type="entry name" value="YbaB_DNA_bd"/>
    <property type="match status" value="1"/>
</dbReference>
<evidence type="ECO:0000313" key="2">
    <source>
        <dbReference type="Proteomes" id="UP001582793"/>
    </source>
</evidence>
<comment type="caution">
    <text evidence="1">The sequence shown here is derived from an EMBL/GenBank/DDBJ whole genome shotgun (WGS) entry which is preliminary data.</text>
</comment>
<accession>A0ABV5CY75</accession>
<gene>
    <name evidence="1" type="ORF">AAFH96_28190</name>
</gene>
<dbReference type="RefSeq" id="WP_364216020.1">
    <property type="nucleotide sequence ID" value="NZ_JBCGDC010000115.1"/>
</dbReference>
<dbReference type="EMBL" id="JBCGDC010000115">
    <property type="protein sequence ID" value="MFB6396952.1"/>
    <property type="molecule type" value="Genomic_DNA"/>
</dbReference>
<dbReference type="Gene3D" id="3.30.1310.10">
    <property type="entry name" value="Nucleoid-associated protein YbaB-like domain"/>
    <property type="match status" value="1"/>
</dbReference>
<proteinExistence type="predicted"/>
<evidence type="ECO:0000313" key="1">
    <source>
        <dbReference type="EMBL" id="MFB6396952.1"/>
    </source>
</evidence>